<dbReference type="EMBL" id="BSTJ01000003">
    <property type="protein sequence ID" value="GLY74472.1"/>
    <property type="molecule type" value="Genomic_DNA"/>
</dbReference>
<reference evidence="1" key="1">
    <citation type="submission" date="2023-03" db="EMBL/GenBank/DDBJ databases">
        <title>Actinoallomurus iriomotensis NBRC 103681.</title>
        <authorList>
            <person name="Ichikawa N."/>
            <person name="Sato H."/>
            <person name="Tonouchi N."/>
        </authorList>
    </citation>
    <scope>NUCLEOTIDE SEQUENCE</scope>
    <source>
        <strain evidence="1">NBRC 103681</strain>
    </source>
</reference>
<comment type="caution">
    <text evidence="1">The sequence shown here is derived from an EMBL/GenBank/DDBJ whole genome shotgun (WGS) entry which is preliminary data.</text>
</comment>
<organism evidence="1 2">
    <name type="scientific">Actinoallomurus iriomotensis</name>
    <dbReference type="NCBI Taxonomy" id="478107"/>
    <lineage>
        <taxon>Bacteria</taxon>
        <taxon>Bacillati</taxon>
        <taxon>Actinomycetota</taxon>
        <taxon>Actinomycetes</taxon>
        <taxon>Streptosporangiales</taxon>
        <taxon>Thermomonosporaceae</taxon>
        <taxon>Actinoallomurus</taxon>
    </lineage>
</organism>
<proteinExistence type="predicted"/>
<dbReference type="RefSeq" id="WP_285620305.1">
    <property type="nucleotide sequence ID" value="NZ_BSTJ01000003.1"/>
</dbReference>
<evidence type="ECO:0000313" key="1">
    <source>
        <dbReference type="EMBL" id="GLY74472.1"/>
    </source>
</evidence>
<sequence>MSEGEELRFPHRSVFDGAASTVSNGLEPLADTSNQLAGLGISEALVGMWPTGIELAAAIGMALEVAAVQHDNHAKNVQAAVDKISQSGKLYHASEADNSAIVSDLKSNISNA</sequence>
<dbReference type="AlphaFoldDB" id="A0A9W6RI51"/>
<dbReference type="Proteomes" id="UP001165135">
    <property type="component" value="Unassembled WGS sequence"/>
</dbReference>
<gene>
    <name evidence="1" type="ORF">Airi01_027390</name>
</gene>
<name>A0A9W6RI51_9ACTN</name>
<evidence type="ECO:0000313" key="2">
    <source>
        <dbReference type="Proteomes" id="UP001165135"/>
    </source>
</evidence>
<accession>A0A9W6RI51</accession>
<protein>
    <submittedName>
        <fullName evidence="1">Uncharacterized protein</fullName>
    </submittedName>
</protein>